<protein>
    <recommendedName>
        <fullName evidence="4">Sel1 repeat family protein</fullName>
    </recommendedName>
</protein>
<dbReference type="Pfam" id="PF08238">
    <property type="entry name" value="Sel1"/>
    <property type="match status" value="3"/>
</dbReference>
<proteinExistence type="predicted"/>
<dbReference type="Proteomes" id="UP000839052">
    <property type="component" value="Chromosome"/>
</dbReference>
<dbReference type="InterPro" id="IPR050767">
    <property type="entry name" value="Sel1_AlgK"/>
</dbReference>
<keyword evidence="3" id="KW-1185">Reference proteome</keyword>
<dbReference type="PANTHER" id="PTHR11102">
    <property type="entry name" value="SEL-1-LIKE PROTEIN"/>
    <property type="match status" value="1"/>
</dbReference>
<name>A0ABN8ARD5_9PROT</name>
<feature type="transmembrane region" description="Helical" evidence="1">
    <location>
        <begin position="49"/>
        <end position="70"/>
    </location>
</feature>
<accession>A0ABN8ARD5</accession>
<dbReference type="EMBL" id="OU912926">
    <property type="protein sequence ID" value="CAG9933724.1"/>
    <property type="molecule type" value="Genomic_DNA"/>
</dbReference>
<keyword evidence="1" id="KW-0812">Transmembrane</keyword>
<sequence>MICARCKSMNVRRSSWKKNEDHMNHLLYAPYRCRDCKHRFFKFSGPFKLPVAATLGLLAGVGFLVTIYLLSKPDLTIASPHIAHEIKPSRTLILEKAKRGKADDQYAAGLMYMPGGEFPINYKEALKWFDLAAKQGHAGAEFNLGLLYRNGRGVLQDFTAAAQWIEKAAHKGYPEAQYQLGTFYKTGEGIQRDLTQAYVWYNLASAQGYEPGISGRDNVANLMNAAEVLKAQTLSRNFKLTPSNHGEDKTLPKDF</sequence>
<reference evidence="2 3" key="1">
    <citation type="submission" date="2021-10" db="EMBL/GenBank/DDBJ databases">
        <authorList>
            <person name="Koch H."/>
        </authorList>
    </citation>
    <scope>NUCLEOTIDE SEQUENCE [LARGE SCALE GENOMIC DNA]</scope>
    <source>
        <strain evidence="2">6680</strain>
    </source>
</reference>
<dbReference type="SMART" id="SM00671">
    <property type="entry name" value="SEL1"/>
    <property type="match status" value="3"/>
</dbReference>
<dbReference type="PANTHER" id="PTHR11102:SF160">
    <property type="entry name" value="ERAD-ASSOCIATED E3 UBIQUITIN-PROTEIN LIGASE COMPONENT HRD3"/>
    <property type="match status" value="1"/>
</dbReference>
<keyword evidence="1" id="KW-1133">Transmembrane helix</keyword>
<dbReference type="SUPFAM" id="SSF81901">
    <property type="entry name" value="HCP-like"/>
    <property type="match status" value="1"/>
</dbReference>
<evidence type="ECO:0000313" key="2">
    <source>
        <dbReference type="EMBL" id="CAG9933724.1"/>
    </source>
</evidence>
<evidence type="ECO:0000256" key="1">
    <source>
        <dbReference type="SAM" id="Phobius"/>
    </source>
</evidence>
<keyword evidence="1" id="KW-0472">Membrane</keyword>
<dbReference type="InterPro" id="IPR011990">
    <property type="entry name" value="TPR-like_helical_dom_sf"/>
</dbReference>
<dbReference type="Gene3D" id="1.25.40.10">
    <property type="entry name" value="Tetratricopeptide repeat domain"/>
    <property type="match status" value="1"/>
</dbReference>
<dbReference type="InterPro" id="IPR006597">
    <property type="entry name" value="Sel1-like"/>
</dbReference>
<evidence type="ECO:0008006" key="4">
    <source>
        <dbReference type="Google" id="ProtNLM"/>
    </source>
</evidence>
<gene>
    <name evidence="2" type="ORF">NTG6680_2475</name>
</gene>
<evidence type="ECO:0000313" key="3">
    <source>
        <dbReference type="Proteomes" id="UP000839052"/>
    </source>
</evidence>
<organism evidence="2 3">
    <name type="scientific">Candidatus Nitrotoga arctica</name>
    <dbReference type="NCBI Taxonomy" id="453162"/>
    <lineage>
        <taxon>Bacteria</taxon>
        <taxon>Pseudomonadati</taxon>
        <taxon>Pseudomonadota</taxon>
        <taxon>Betaproteobacteria</taxon>
        <taxon>Nitrosomonadales</taxon>
        <taxon>Gallionellaceae</taxon>
        <taxon>Candidatus Nitrotoga</taxon>
    </lineage>
</organism>